<name>A0A1G9T7K6_9BACT</name>
<dbReference type="OrthoDB" id="675324at2"/>
<dbReference type="Proteomes" id="UP000198901">
    <property type="component" value="Unassembled WGS sequence"/>
</dbReference>
<dbReference type="EMBL" id="FNGS01000006">
    <property type="protein sequence ID" value="SDM43661.1"/>
    <property type="molecule type" value="Genomic_DNA"/>
</dbReference>
<organism evidence="2 3">
    <name type="scientific">Siphonobacter aquaeclarae</name>
    <dbReference type="NCBI Taxonomy" id="563176"/>
    <lineage>
        <taxon>Bacteria</taxon>
        <taxon>Pseudomonadati</taxon>
        <taxon>Bacteroidota</taxon>
        <taxon>Cytophagia</taxon>
        <taxon>Cytophagales</taxon>
        <taxon>Cytophagaceae</taxon>
        <taxon>Siphonobacter</taxon>
    </lineage>
</organism>
<dbReference type="AlphaFoldDB" id="A0A1G9T7K6"/>
<protein>
    <submittedName>
        <fullName evidence="2">Uncharacterized protein</fullName>
    </submittedName>
</protein>
<keyword evidence="1" id="KW-0732">Signal</keyword>
<feature type="signal peptide" evidence="1">
    <location>
        <begin position="1"/>
        <end position="21"/>
    </location>
</feature>
<keyword evidence="3" id="KW-1185">Reference proteome</keyword>
<reference evidence="2 3" key="1">
    <citation type="submission" date="2016-10" db="EMBL/GenBank/DDBJ databases">
        <authorList>
            <person name="de Groot N.N."/>
        </authorList>
    </citation>
    <scope>NUCLEOTIDE SEQUENCE [LARGE SCALE GENOMIC DNA]</scope>
    <source>
        <strain evidence="2 3">DSM 21668</strain>
    </source>
</reference>
<evidence type="ECO:0000313" key="3">
    <source>
        <dbReference type="Proteomes" id="UP000198901"/>
    </source>
</evidence>
<evidence type="ECO:0000313" key="2">
    <source>
        <dbReference type="EMBL" id="SDM43661.1"/>
    </source>
</evidence>
<dbReference type="RefSeq" id="WP_093204973.1">
    <property type="nucleotide sequence ID" value="NZ_FNGS01000006.1"/>
</dbReference>
<evidence type="ECO:0000256" key="1">
    <source>
        <dbReference type="SAM" id="SignalP"/>
    </source>
</evidence>
<feature type="chain" id="PRO_5011793307" evidence="1">
    <location>
        <begin position="22"/>
        <end position="213"/>
    </location>
</feature>
<proteinExistence type="predicted"/>
<gene>
    <name evidence="2" type="ORF">SAMN04488090_3445</name>
</gene>
<accession>A0A1G9T7K6</accession>
<sequence length="213" mass="24415">MIRKLLTFLFLCVAAKTAVRAQSQVYVDVLAGHRGLTSEFFFLEPIDQKGKWNIISRSELHLTEYDRNHPSFVNYNFFSYTVKNHFGIVAGTYASSHYPFSARLGLQYLKENEEWLVYANVSSAVTSDPDAQLLLVLGYLPKITEKWRFVSRLEARTAVNYQHGHAFSTQQLKLGAQYNEKIGFGVGLEAETEEEHDHTQTHFNIGPFVRVNF</sequence>